<dbReference type="PANTHER" id="PTHR34040:SF2">
    <property type="entry name" value="FLAGELLAR BIOSYNTHETIC PROTEIN FLIQ"/>
    <property type="match status" value="1"/>
</dbReference>
<dbReference type="EMBL" id="JAAVTX010000001">
    <property type="protein sequence ID" value="NKE43293.1"/>
    <property type="molecule type" value="Genomic_DNA"/>
</dbReference>
<dbReference type="Proteomes" id="UP000765160">
    <property type="component" value="Unassembled WGS sequence"/>
</dbReference>
<dbReference type="RefSeq" id="WP_168046191.1">
    <property type="nucleotide sequence ID" value="NZ_JAATJR010000001.1"/>
</dbReference>
<dbReference type="Pfam" id="PF01313">
    <property type="entry name" value="Bac_export_3"/>
    <property type="match status" value="1"/>
</dbReference>
<evidence type="ECO:0000256" key="7">
    <source>
        <dbReference type="SAM" id="Phobius"/>
    </source>
</evidence>
<keyword evidence="6 7" id="KW-0472">Membrane</keyword>
<evidence type="ECO:0000256" key="6">
    <source>
        <dbReference type="ARBA" id="ARBA00023136"/>
    </source>
</evidence>
<keyword evidence="3" id="KW-1003">Cell membrane</keyword>
<protein>
    <submittedName>
        <fullName evidence="8">EscS/YscS/HrcS family type III secretion system export apparatus protein</fullName>
    </submittedName>
</protein>
<keyword evidence="9" id="KW-1185">Reference proteome</keyword>
<organism evidence="8 9">
    <name type="scientific">Falsiroseomonas frigidaquae</name>
    <dbReference type="NCBI Taxonomy" id="487318"/>
    <lineage>
        <taxon>Bacteria</taxon>
        <taxon>Pseudomonadati</taxon>
        <taxon>Pseudomonadota</taxon>
        <taxon>Alphaproteobacteria</taxon>
        <taxon>Acetobacterales</taxon>
        <taxon>Roseomonadaceae</taxon>
        <taxon>Falsiroseomonas</taxon>
    </lineage>
</organism>
<evidence type="ECO:0000256" key="2">
    <source>
        <dbReference type="ARBA" id="ARBA00006156"/>
    </source>
</evidence>
<dbReference type="InterPro" id="IPR002191">
    <property type="entry name" value="Bac_export_3"/>
</dbReference>
<comment type="similarity">
    <text evidence="2">Belongs to the FliQ/MopD/SpaQ family.</text>
</comment>
<accession>A0ABX1ET32</accession>
<comment type="caution">
    <text evidence="8">The sequence shown here is derived from an EMBL/GenBank/DDBJ whole genome shotgun (WGS) entry which is preliminary data.</text>
</comment>
<evidence type="ECO:0000256" key="3">
    <source>
        <dbReference type="ARBA" id="ARBA00022475"/>
    </source>
</evidence>
<reference evidence="8 9" key="1">
    <citation type="submission" date="2020-03" db="EMBL/GenBank/DDBJ databases">
        <title>Roseomonas selenitidurans sp. nov. isolated from soil.</title>
        <authorList>
            <person name="Liu H."/>
        </authorList>
    </citation>
    <scope>NUCLEOTIDE SEQUENCE [LARGE SCALE GENOMIC DNA]</scope>
    <source>
        <strain evidence="8 9">JCM 15073</strain>
    </source>
</reference>
<keyword evidence="5 7" id="KW-1133">Transmembrane helix</keyword>
<dbReference type="PIRSF" id="PIRSF004669">
    <property type="entry name" value="FliQ"/>
    <property type="match status" value="1"/>
</dbReference>
<dbReference type="PANTHER" id="PTHR34040">
    <property type="entry name" value="FLAGELLAR BIOSYNTHETIC PROTEIN FLIQ"/>
    <property type="match status" value="1"/>
</dbReference>
<sequence length="91" mass="9211">MESNSIALAGQQALWTALLVGGPLLGLLLVIGLAIALVQALTQIQEPSLAFVPKVVALGAVLLLGGSAGVAVMRAFTERLFDQIISVGGMG</sequence>
<feature type="transmembrane region" description="Helical" evidence="7">
    <location>
        <begin position="55"/>
        <end position="76"/>
    </location>
</feature>
<evidence type="ECO:0000256" key="4">
    <source>
        <dbReference type="ARBA" id="ARBA00022692"/>
    </source>
</evidence>
<dbReference type="PRINTS" id="PR00952">
    <property type="entry name" value="TYPE3IMQPROT"/>
</dbReference>
<comment type="subcellular location">
    <subcellularLocation>
        <location evidence="1">Cell membrane</location>
        <topology evidence="1">Multi-pass membrane protein</topology>
    </subcellularLocation>
</comment>
<evidence type="ECO:0000313" key="9">
    <source>
        <dbReference type="Proteomes" id="UP000765160"/>
    </source>
</evidence>
<gene>
    <name evidence="8" type="ORF">HB662_00785</name>
</gene>
<proteinExistence type="inferred from homology"/>
<evidence type="ECO:0000256" key="5">
    <source>
        <dbReference type="ARBA" id="ARBA00022989"/>
    </source>
</evidence>
<evidence type="ECO:0000313" key="8">
    <source>
        <dbReference type="EMBL" id="NKE43293.1"/>
    </source>
</evidence>
<feature type="transmembrane region" description="Helical" evidence="7">
    <location>
        <begin position="12"/>
        <end position="35"/>
    </location>
</feature>
<evidence type="ECO:0000256" key="1">
    <source>
        <dbReference type="ARBA" id="ARBA00004651"/>
    </source>
</evidence>
<keyword evidence="4 7" id="KW-0812">Transmembrane</keyword>
<name>A0ABX1ET32_9PROT</name>